<evidence type="ECO:0000256" key="1">
    <source>
        <dbReference type="SAM" id="MobiDB-lite"/>
    </source>
</evidence>
<proteinExistence type="predicted"/>
<reference evidence="2 3" key="3">
    <citation type="submission" date="2019-11" db="EMBL/GenBank/DDBJ databases">
        <title>A de novo genome assembly of a pear dwarfing rootstock.</title>
        <authorList>
            <person name="Wang F."/>
            <person name="Wang J."/>
            <person name="Li S."/>
            <person name="Zhang Y."/>
            <person name="Fang M."/>
            <person name="Ma L."/>
            <person name="Zhao Y."/>
            <person name="Jiang S."/>
        </authorList>
    </citation>
    <scope>NUCLEOTIDE SEQUENCE [LARGE SCALE GENOMIC DNA]</scope>
    <source>
        <strain evidence="2">S2</strain>
        <tissue evidence="2">Leaf</tissue>
    </source>
</reference>
<comment type="caution">
    <text evidence="2">The sequence shown here is derived from an EMBL/GenBank/DDBJ whole genome shotgun (WGS) entry which is preliminary data.</text>
</comment>
<dbReference type="Proteomes" id="UP000327157">
    <property type="component" value="Chromosome 16"/>
</dbReference>
<feature type="region of interest" description="Disordered" evidence="1">
    <location>
        <begin position="34"/>
        <end position="60"/>
    </location>
</feature>
<reference evidence="2 3" key="1">
    <citation type="submission" date="2019-09" db="EMBL/GenBank/DDBJ databases">
        <authorList>
            <person name="Ou C."/>
        </authorList>
    </citation>
    <scope>NUCLEOTIDE SEQUENCE [LARGE SCALE GENOMIC DNA]</scope>
    <source>
        <strain evidence="2">S2</strain>
        <tissue evidence="2">Leaf</tissue>
    </source>
</reference>
<organism evidence="2 3">
    <name type="scientific">Pyrus ussuriensis x Pyrus communis</name>
    <dbReference type="NCBI Taxonomy" id="2448454"/>
    <lineage>
        <taxon>Eukaryota</taxon>
        <taxon>Viridiplantae</taxon>
        <taxon>Streptophyta</taxon>
        <taxon>Embryophyta</taxon>
        <taxon>Tracheophyta</taxon>
        <taxon>Spermatophyta</taxon>
        <taxon>Magnoliopsida</taxon>
        <taxon>eudicotyledons</taxon>
        <taxon>Gunneridae</taxon>
        <taxon>Pentapetalae</taxon>
        <taxon>rosids</taxon>
        <taxon>fabids</taxon>
        <taxon>Rosales</taxon>
        <taxon>Rosaceae</taxon>
        <taxon>Amygdaloideae</taxon>
        <taxon>Maleae</taxon>
        <taxon>Pyrus</taxon>
    </lineage>
</organism>
<gene>
    <name evidence="2" type="ORF">D8674_017998</name>
</gene>
<evidence type="ECO:0000313" key="3">
    <source>
        <dbReference type="Proteomes" id="UP000327157"/>
    </source>
</evidence>
<keyword evidence="3" id="KW-1185">Reference proteome</keyword>
<protein>
    <submittedName>
        <fullName evidence="2">Transcription factor MYB113-like</fullName>
    </submittedName>
</protein>
<dbReference type="EMBL" id="SMOL01000160">
    <property type="protein sequence ID" value="KAB2626338.1"/>
    <property type="molecule type" value="Genomic_DNA"/>
</dbReference>
<reference evidence="3" key="2">
    <citation type="submission" date="2019-10" db="EMBL/GenBank/DDBJ databases">
        <title>A de novo genome assembly of a pear dwarfing rootstock.</title>
        <authorList>
            <person name="Wang F."/>
            <person name="Wang J."/>
            <person name="Li S."/>
            <person name="Zhang Y."/>
            <person name="Fang M."/>
            <person name="Ma L."/>
            <person name="Zhao Y."/>
            <person name="Jiang S."/>
        </authorList>
    </citation>
    <scope>NUCLEOTIDE SEQUENCE [LARGE SCALE GENOMIC DNA]</scope>
</reference>
<evidence type="ECO:0000313" key="2">
    <source>
        <dbReference type="EMBL" id="KAB2626338.1"/>
    </source>
</evidence>
<accession>A0A5N5HFD3</accession>
<name>A0A5N5HFD3_9ROSA</name>
<sequence length="108" mass="11946">MNKPKTEGMCRPKIRSSPYMDQIAYLAEQPWSSNGVARTSPIAPEQGDGSIATPSSPAPLGAVKSMTRLLRTQNAIGRKQAPCPFYRADWTKFKRSSPEFGMRDVEVD</sequence>
<dbReference type="AlphaFoldDB" id="A0A5N5HFD3"/>